<name>A0A1F4YG78_9BACT</name>
<dbReference type="EMBL" id="MEXH01000004">
    <property type="protein sequence ID" value="OGC92884.1"/>
    <property type="molecule type" value="Genomic_DNA"/>
</dbReference>
<reference evidence="1 2" key="1">
    <citation type="journal article" date="2016" name="Nat. Commun.">
        <title>Thousands of microbial genomes shed light on interconnected biogeochemical processes in an aquifer system.</title>
        <authorList>
            <person name="Anantharaman K."/>
            <person name="Brown C.T."/>
            <person name="Hug L.A."/>
            <person name="Sharon I."/>
            <person name="Castelle C.J."/>
            <person name="Probst A.J."/>
            <person name="Thomas B.C."/>
            <person name="Singh A."/>
            <person name="Wilkins M.J."/>
            <person name="Karaoz U."/>
            <person name="Brodie E.L."/>
            <person name="Williams K.H."/>
            <person name="Hubbard S.S."/>
            <person name="Banfield J.F."/>
        </authorList>
    </citation>
    <scope>NUCLEOTIDE SEQUENCE [LARGE SCALE GENOMIC DNA]</scope>
</reference>
<dbReference type="Proteomes" id="UP000178176">
    <property type="component" value="Unassembled WGS sequence"/>
</dbReference>
<evidence type="ECO:0000313" key="1">
    <source>
        <dbReference type="EMBL" id="OGC92884.1"/>
    </source>
</evidence>
<protein>
    <submittedName>
        <fullName evidence="1">Uncharacterized protein</fullName>
    </submittedName>
</protein>
<proteinExistence type="predicted"/>
<gene>
    <name evidence="1" type="ORF">A2876_02405</name>
</gene>
<dbReference type="AlphaFoldDB" id="A0A1F4YG78"/>
<evidence type="ECO:0000313" key="2">
    <source>
        <dbReference type="Proteomes" id="UP000178176"/>
    </source>
</evidence>
<organism evidence="1 2">
    <name type="scientific">Candidatus Amesbacteria bacterium RIFCSPHIGHO2_01_FULL_48_32b</name>
    <dbReference type="NCBI Taxonomy" id="1797253"/>
    <lineage>
        <taxon>Bacteria</taxon>
        <taxon>Candidatus Amesiibacteriota</taxon>
    </lineage>
</organism>
<sequence>MVKRLKILSLILALGAGMAVGVKVYKLSKNAPTPAATGQEEKESTATKIDVDKLRQEVLPSSGFKVKLPWKDMGRRLVAIGVIDRSKFDKLFADQKDLLQYLERTDTEEITINSQTAQFWVDALWALGLANKSEVLDKGPMMTGGQAGNFASTGGWTIGKKPAMTYYSKHVLIPLTIEQQRRVREVADNIYRPCCGNSAAFPDCNHGMAALAVVEMMVGQGKGDDEIYDTVLKFNSFWFTQTYIDLAYYFQKHGTAWREVDPKLLLSRDYSSAGGYTKIRKEIGDVPELRSVGGGSCGA</sequence>
<comment type="caution">
    <text evidence="1">The sequence shown here is derived from an EMBL/GenBank/DDBJ whole genome shotgun (WGS) entry which is preliminary data.</text>
</comment>
<accession>A0A1F4YG78</accession>